<dbReference type="PANTHER" id="PTHR40459">
    <property type="entry name" value="CONSERVED HYPOTHETICAL ALANINE AND LEUCINE RICH PROTEIN"/>
    <property type="match status" value="1"/>
</dbReference>
<dbReference type="InterPro" id="IPR008927">
    <property type="entry name" value="6-PGluconate_DH-like_C_sf"/>
</dbReference>
<dbReference type="SUPFAM" id="SSF51735">
    <property type="entry name" value="NAD(P)-binding Rossmann-fold domains"/>
    <property type="match status" value="1"/>
</dbReference>
<dbReference type="PANTHER" id="PTHR40459:SF1">
    <property type="entry name" value="CONSERVED HYPOTHETICAL ALANINE AND LEUCINE RICH PROTEIN"/>
    <property type="match status" value="1"/>
</dbReference>
<protein>
    <submittedName>
        <fullName evidence="3">DUF2520 domain-containing protein</fullName>
    </submittedName>
</protein>
<dbReference type="InterPro" id="IPR037108">
    <property type="entry name" value="TM1727-like_C_sf"/>
</dbReference>
<dbReference type="InterPro" id="IPR036291">
    <property type="entry name" value="NAD(P)-bd_dom_sf"/>
</dbReference>
<dbReference type="Gene3D" id="3.40.50.720">
    <property type="entry name" value="NAD(P)-binding Rossmann-like Domain"/>
    <property type="match status" value="1"/>
</dbReference>
<name>A0A838YEV5_9NEIS</name>
<evidence type="ECO:0000259" key="1">
    <source>
        <dbReference type="Pfam" id="PF10727"/>
    </source>
</evidence>
<dbReference type="Proteomes" id="UP000545606">
    <property type="component" value="Unassembled WGS sequence"/>
</dbReference>
<dbReference type="InterPro" id="IPR019665">
    <property type="entry name" value="OxRdtase/DH_put_Rossmann_dom"/>
</dbReference>
<dbReference type="Gene3D" id="1.10.1040.20">
    <property type="entry name" value="ProC-like, C-terminal domain"/>
    <property type="match status" value="1"/>
</dbReference>
<reference evidence="3 4" key="1">
    <citation type="submission" date="2020-07" db="EMBL/GenBank/DDBJ databases">
        <title>Draft genome sequence of violacein-producing bacteria and related species.</title>
        <authorList>
            <person name="Wilson H.S."/>
            <person name="De Leon M.E."/>
        </authorList>
    </citation>
    <scope>NUCLEOTIDE SEQUENCE [LARGE SCALE GENOMIC DNA]</scope>
    <source>
        <strain evidence="3 4">HSC-21Su07</strain>
    </source>
</reference>
<dbReference type="EMBL" id="JACERN010000032">
    <property type="protein sequence ID" value="MBA4709151.1"/>
    <property type="molecule type" value="Genomic_DNA"/>
</dbReference>
<dbReference type="Pfam" id="PF10728">
    <property type="entry name" value="DUF2520"/>
    <property type="match status" value="1"/>
</dbReference>
<feature type="domain" description="DUF2520" evidence="2">
    <location>
        <begin position="137"/>
        <end position="262"/>
    </location>
</feature>
<sequence>MQGLSIVGTGRVGRTLGRLAVASGKWQVVDCLAGRHASALEALAFIGQGRAVDELKDLAAADLLLLSVPDDAIASVAQALLDNDVVRPGCVVFHASGAAEAEVLAPLRAAGAHVASLHPAFSFADPARAVEQFAGTMCALEGDAAACVALQDFAAAIGARPFALAPGGKAAYHAALSVASNYLVTLTDMARQLARQGGVDEQLLPALLGSLMQGSLANVLSMGPQAALTGPIVRGDVATVARHLAVLPANWQPAYRALGERTVALAGERLSADAQQRLLALLQG</sequence>
<dbReference type="AlphaFoldDB" id="A0A838YEV5"/>
<proteinExistence type="predicted"/>
<accession>A0A838YEV5</accession>
<keyword evidence="4" id="KW-1185">Reference proteome</keyword>
<evidence type="ECO:0000313" key="4">
    <source>
        <dbReference type="Proteomes" id="UP000545606"/>
    </source>
</evidence>
<dbReference type="RefSeq" id="WP_181836232.1">
    <property type="nucleotide sequence ID" value="NZ_JACERN010000032.1"/>
</dbReference>
<dbReference type="SUPFAM" id="SSF48179">
    <property type="entry name" value="6-phosphogluconate dehydrogenase C-terminal domain-like"/>
    <property type="match status" value="1"/>
</dbReference>
<feature type="domain" description="Putative oxidoreductase/dehydrogenase Rossmann-like" evidence="1">
    <location>
        <begin position="5"/>
        <end position="119"/>
    </location>
</feature>
<evidence type="ECO:0000313" key="3">
    <source>
        <dbReference type="EMBL" id="MBA4709151.1"/>
    </source>
</evidence>
<evidence type="ECO:0000259" key="2">
    <source>
        <dbReference type="Pfam" id="PF10728"/>
    </source>
</evidence>
<organism evidence="3 4">
    <name type="scientific">Aquitalea aquatica</name>
    <dbReference type="NCBI Taxonomy" id="3044273"/>
    <lineage>
        <taxon>Bacteria</taxon>
        <taxon>Pseudomonadati</taxon>
        <taxon>Pseudomonadota</taxon>
        <taxon>Betaproteobacteria</taxon>
        <taxon>Neisseriales</taxon>
        <taxon>Chromobacteriaceae</taxon>
        <taxon>Aquitalea</taxon>
    </lineage>
</organism>
<dbReference type="Pfam" id="PF10727">
    <property type="entry name" value="Rossmann-like"/>
    <property type="match status" value="1"/>
</dbReference>
<comment type="caution">
    <text evidence="3">The sequence shown here is derived from an EMBL/GenBank/DDBJ whole genome shotgun (WGS) entry which is preliminary data.</text>
</comment>
<gene>
    <name evidence="3" type="ORF">H2Z84_12280</name>
</gene>
<dbReference type="InterPro" id="IPR018931">
    <property type="entry name" value="DUF2520"/>
</dbReference>